<protein>
    <submittedName>
        <fullName evidence="2">Nucleotide-binding universal stress UspA family protein</fullName>
    </submittedName>
</protein>
<organism evidence="2 3">
    <name type="scientific">Labrys wisconsinensis</name>
    <dbReference type="NCBI Taxonomy" id="425677"/>
    <lineage>
        <taxon>Bacteria</taxon>
        <taxon>Pseudomonadati</taxon>
        <taxon>Pseudomonadota</taxon>
        <taxon>Alphaproteobacteria</taxon>
        <taxon>Hyphomicrobiales</taxon>
        <taxon>Xanthobacteraceae</taxon>
        <taxon>Labrys</taxon>
    </lineage>
</organism>
<dbReference type="Gene3D" id="3.40.50.620">
    <property type="entry name" value="HUPs"/>
    <property type="match status" value="1"/>
</dbReference>
<reference evidence="2 3" key="1">
    <citation type="submission" date="2023-07" db="EMBL/GenBank/DDBJ databases">
        <title>Genomic Encyclopedia of Type Strains, Phase IV (KMG-IV): sequencing the most valuable type-strain genomes for metagenomic binning, comparative biology and taxonomic classification.</title>
        <authorList>
            <person name="Goeker M."/>
        </authorList>
    </citation>
    <scope>NUCLEOTIDE SEQUENCE [LARGE SCALE GENOMIC DNA]</scope>
    <source>
        <strain evidence="2 3">DSM 19619</strain>
    </source>
</reference>
<evidence type="ECO:0000313" key="2">
    <source>
        <dbReference type="EMBL" id="MDQ0467448.1"/>
    </source>
</evidence>
<accession>A0ABU0IZL5</accession>
<comment type="caution">
    <text evidence="2">The sequence shown here is derived from an EMBL/GenBank/DDBJ whole genome shotgun (WGS) entry which is preliminary data.</text>
</comment>
<dbReference type="CDD" id="cd00293">
    <property type="entry name" value="USP-like"/>
    <property type="match status" value="1"/>
</dbReference>
<gene>
    <name evidence="2" type="ORF">QO011_000443</name>
</gene>
<dbReference type="InterPro" id="IPR014729">
    <property type="entry name" value="Rossmann-like_a/b/a_fold"/>
</dbReference>
<dbReference type="Proteomes" id="UP001242480">
    <property type="component" value="Unassembled WGS sequence"/>
</dbReference>
<sequence length="165" mass="17379">MLAAKRTAYEPGHRPKYLVIVDETPESDRALYYAARRCARIGAGVVLAIITVPEAVEDWLGVGALMRAEAEEKAQEVLVRAAARARAVAGVEPECVVRAGQKADEIVALINEDTDIAVLVLAAGTGKEGPGPLVSTLVGKMSGSFPIPIAVIPGRLTDEHIDTLA</sequence>
<dbReference type="EMBL" id="JAUSVX010000001">
    <property type="protein sequence ID" value="MDQ0467448.1"/>
    <property type="molecule type" value="Genomic_DNA"/>
</dbReference>
<keyword evidence="3" id="KW-1185">Reference proteome</keyword>
<evidence type="ECO:0000313" key="3">
    <source>
        <dbReference type="Proteomes" id="UP001242480"/>
    </source>
</evidence>
<dbReference type="InterPro" id="IPR006016">
    <property type="entry name" value="UspA"/>
</dbReference>
<dbReference type="SUPFAM" id="SSF52402">
    <property type="entry name" value="Adenine nucleotide alpha hydrolases-like"/>
    <property type="match status" value="1"/>
</dbReference>
<name>A0ABU0IZL5_9HYPH</name>
<evidence type="ECO:0000259" key="1">
    <source>
        <dbReference type="Pfam" id="PF00582"/>
    </source>
</evidence>
<dbReference type="Pfam" id="PF00582">
    <property type="entry name" value="Usp"/>
    <property type="match status" value="1"/>
</dbReference>
<dbReference type="RefSeq" id="WP_307267057.1">
    <property type="nucleotide sequence ID" value="NZ_JAUSVX010000001.1"/>
</dbReference>
<proteinExistence type="predicted"/>
<feature type="domain" description="UspA" evidence="1">
    <location>
        <begin position="18"/>
        <end position="123"/>
    </location>
</feature>